<reference evidence="1 2" key="1">
    <citation type="journal article" date="2021" name="Elife">
        <title>Chloroplast acquisition without the gene transfer in kleptoplastic sea slugs, Plakobranchus ocellatus.</title>
        <authorList>
            <person name="Maeda T."/>
            <person name="Takahashi S."/>
            <person name="Yoshida T."/>
            <person name="Shimamura S."/>
            <person name="Takaki Y."/>
            <person name="Nagai Y."/>
            <person name="Toyoda A."/>
            <person name="Suzuki Y."/>
            <person name="Arimoto A."/>
            <person name="Ishii H."/>
            <person name="Satoh N."/>
            <person name="Nishiyama T."/>
            <person name="Hasebe M."/>
            <person name="Maruyama T."/>
            <person name="Minagawa J."/>
            <person name="Obokata J."/>
            <person name="Shigenobu S."/>
        </authorList>
    </citation>
    <scope>NUCLEOTIDE SEQUENCE [LARGE SCALE GENOMIC DNA]</scope>
</reference>
<organism evidence="1 2">
    <name type="scientific">Plakobranchus ocellatus</name>
    <dbReference type="NCBI Taxonomy" id="259542"/>
    <lineage>
        <taxon>Eukaryota</taxon>
        <taxon>Metazoa</taxon>
        <taxon>Spiralia</taxon>
        <taxon>Lophotrochozoa</taxon>
        <taxon>Mollusca</taxon>
        <taxon>Gastropoda</taxon>
        <taxon>Heterobranchia</taxon>
        <taxon>Euthyneura</taxon>
        <taxon>Panpulmonata</taxon>
        <taxon>Sacoglossa</taxon>
        <taxon>Placobranchoidea</taxon>
        <taxon>Plakobranchidae</taxon>
        <taxon>Plakobranchus</taxon>
    </lineage>
</organism>
<sequence length="78" mass="9038">MTVHSVVAFYRNPEGQLRRHSILMLTDDAVNDHHAMNTSPRRTIRFLQNLLPVRSDANISANSHCQSRVRLPKNFQQE</sequence>
<keyword evidence="2" id="KW-1185">Reference proteome</keyword>
<accession>A0AAV4BSI8</accession>
<dbReference type="Proteomes" id="UP000735302">
    <property type="component" value="Unassembled WGS sequence"/>
</dbReference>
<gene>
    <name evidence="1" type="ORF">PoB_004831300</name>
</gene>
<evidence type="ECO:0000313" key="1">
    <source>
        <dbReference type="EMBL" id="GFO21808.1"/>
    </source>
</evidence>
<name>A0AAV4BSI8_9GAST</name>
<comment type="caution">
    <text evidence="1">The sequence shown here is derived from an EMBL/GenBank/DDBJ whole genome shotgun (WGS) entry which is preliminary data.</text>
</comment>
<dbReference type="EMBL" id="BLXT01005284">
    <property type="protein sequence ID" value="GFO21808.1"/>
    <property type="molecule type" value="Genomic_DNA"/>
</dbReference>
<evidence type="ECO:0000313" key="2">
    <source>
        <dbReference type="Proteomes" id="UP000735302"/>
    </source>
</evidence>
<proteinExistence type="predicted"/>
<dbReference type="AlphaFoldDB" id="A0AAV4BSI8"/>
<protein>
    <submittedName>
        <fullName evidence="1">Uncharacterized protein</fullName>
    </submittedName>
</protein>